<dbReference type="InterPro" id="IPR039420">
    <property type="entry name" value="WalR-like"/>
</dbReference>
<evidence type="ECO:0000313" key="8">
    <source>
        <dbReference type="Proteomes" id="UP000184240"/>
    </source>
</evidence>
<dbReference type="GO" id="GO:0000160">
    <property type="term" value="P:phosphorelay signal transduction system"/>
    <property type="evidence" value="ECO:0007669"/>
    <property type="project" value="InterPro"/>
</dbReference>
<dbReference type="SUPFAM" id="SSF52172">
    <property type="entry name" value="CheY-like"/>
    <property type="match status" value="1"/>
</dbReference>
<feature type="domain" description="HTH luxR-type" evidence="4">
    <location>
        <begin position="142"/>
        <end position="207"/>
    </location>
</feature>
<keyword evidence="2" id="KW-0238">DNA-binding</keyword>
<dbReference type="PRINTS" id="PR00038">
    <property type="entry name" value="HTHLUXR"/>
</dbReference>
<gene>
    <name evidence="6" type="ORF">DSM01_1489</name>
    <name evidence="7" type="ORF">SAMN04487999_2213</name>
</gene>
<dbReference type="InterPro" id="IPR011006">
    <property type="entry name" value="CheY-like_superfamily"/>
</dbReference>
<dbReference type="PROSITE" id="PS50110">
    <property type="entry name" value="RESPONSE_REGULATORY"/>
    <property type="match status" value="1"/>
</dbReference>
<proteinExistence type="predicted"/>
<organism evidence="7 8">
    <name type="scientific">Leeuwenhoekiella palythoae</name>
    <dbReference type="NCBI Taxonomy" id="573501"/>
    <lineage>
        <taxon>Bacteria</taxon>
        <taxon>Pseudomonadati</taxon>
        <taxon>Bacteroidota</taxon>
        <taxon>Flavobacteriia</taxon>
        <taxon>Flavobacteriales</taxon>
        <taxon>Flavobacteriaceae</taxon>
        <taxon>Leeuwenhoekiella</taxon>
    </lineage>
</organism>
<reference evidence="7" key="1">
    <citation type="submission" date="2016-11" db="EMBL/GenBank/DDBJ databases">
        <authorList>
            <person name="Jaros S."/>
            <person name="Januszkiewicz K."/>
            <person name="Wedrychowicz H."/>
        </authorList>
    </citation>
    <scope>NUCLEOTIDE SEQUENCE [LARGE SCALE GENOMIC DNA]</scope>
    <source>
        <strain evidence="7">DSM 19859</strain>
    </source>
</reference>
<dbReference type="STRING" id="573501.SAMN04487999_2213"/>
<dbReference type="GO" id="GO:0006355">
    <property type="term" value="P:regulation of DNA-templated transcription"/>
    <property type="evidence" value="ECO:0007669"/>
    <property type="project" value="InterPro"/>
</dbReference>
<keyword evidence="9" id="KW-1185">Reference proteome</keyword>
<evidence type="ECO:0000313" key="6">
    <source>
        <dbReference type="EMBL" id="RXG29391.1"/>
    </source>
</evidence>
<dbReference type="Pfam" id="PF00072">
    <property type="entry name" value="Response_reg"/>
    <property type="match status" value="1"/>
</dbReference>
<evidence type="ECO:0000313" key="7">
    <source>
        <dbReference type="EMBL" id="SHI14008.1"/>
    </source>
</evidence>
<dbReference type="SMART" id="SM00421">
    <property type="entry name" value="HTH_LUXR"/>
    <property type="match status" value="1"/>
</dbReference>
<dbReference type="OrthoDB" id="9797341at2"/>
<reference evidence="6 9" key="3">
    <citation type="submission" date="2018-07" db="EMBL/GenBank/DDBJ databases">
        <title>Leeuwenhoekiella genomics.</title>
        <authorList>
            <person name="Tahon G."/>
            <person name="Willems A."/>
        </authorList>
    </citation>
    <scope>NUCLEOTIDE SEQUENCE [LARGE SCALE GENOMIC DNA]</scope>
    <source>
        <strain evidence="6 9">LMG 24856</strain>
    </source>
</reference>
<dbReference type="InterPro" id="IPR001789">
    <property type="entry name" value="Sig_transdc_resp-reg_receiver"/>
</dbReference>
<dbReference type="Pfam" id="PF00196">
    <property type="entry name" value="GerE"/>
    <property type="match status" value="1"/>
</dbReference>
<reference evidence="8" key="2">
    <citation type="submission" date="2016-11" db="EMBL/GenBank/DDBJ databases">
        <authorList>
            <person name="Varghese N."/>
            <person name="Submissions S."/>
        </authorList>
    </citation>
    <scope>NUCLEOTIDE SEQUENCE [LARGE SCALE GENOMIC DNA]</scope>
    <source>
        <strain evidence="8">DSM 19859</strain>
    </source>
</reference>
<protein>
    <submittedName>
        <fullName evidence="6">LuxR family two component transcriptional regulator</fullName>
    </submittedName>
    <submittedName>
        <fullName evidence="7">Two component transcriptional regulator, LuxR family</fullName>
    </submittedName>
</protein>
<dbReference type="PANTHER" id="PTHR43214">
    <property type="entry name" value="TWO-COMPONENT RESPONSE REGULATOR"/>
    <property type="match status" value="1"/>
</dbReference>
<feature type="modified residue" description="4-aspartylphosphate" evidence="3">
    <location>
        <position position="57"/>
    </location>
</feature>
<dbReference type="GO" id="GO:0003677">
    <property type="term" value="F:DNA binding"/>
    <property type="evidence" value="ECO:0007669"/>
    <property type="project" value="UniProtKB-KW"/>
</dbReference>
<keyword evidence="1 3" id="KW-0597">Phosphoprotein</keyword>
<feature type="domain" description="Response regulatory" evidence="5">
    <location>
        <begin position="3"/>
        <end position="122"/>
    </location>
</feature>
<sequence>MYKVALVDDHTLLSEAIAGLVRRFENFEVVNVSVNGRELVDFIEANPHMQPDVVLMDVKMPVMGGVETTQYLTKYYPEIKVLALSVEEEEGVVMQMIRAGAKGYLLKDTRKSILEQALNEVLEHGYYYTNTVERIVKKTERLKDQEIVLKEREIEFIKHACTEMTYKEIAEKMFLSPKTIEGYRESVFQKLGLKNRTGLVIYAIKNNIFVP</sequence>
<dbReference type="Proteomes" id="UP000184240">
    <property type="component" value="Unassembled WGS sequence"/>
</dbReference>
<name>A0A1M5YQ46_9FLAO</name>
<evidence type="ECO:0000256" key="3">
    <source>
        <dbReference type="PROSITE-ProRule" id="PRU00169"/>
    </source>
</evidence>
<dbReference type="SMART" id="SM00448">
    <property type="entry name" value="REC"/>
    <property type="match status" value="1"/>
</dbReference>
<evidence type="ECO:0000259" key="4">
    <source>
        <dbReference type="PROSITE" id="PS50043"/>
    </source>
</evidence>
<evidence type="ECO:0000256" key="1">
    <source>
        <dbReference type="ARBA" id="ARBA00022553"/>
    </source>
</evidence>
<dbReference type="EMBL" id="FQXT01000004">
    <property type="protein sequence ID" value="SHI14008.1"/>
    <property type="molecule type" value="Genomic_DNA"/>
</dbReference>
<dbReference type="RefSeq" id="WP_072983062.1">
    <property type="nucleotide sequence ID" value="NZ_FQXT01000004.1"/>
</dbReference>
<evidence type="ECO:0000259" key="5">
    <source>
        <dbReference type="PROSITE" id="PS50110"/>
    </source>
</evidence>
<accession>A0A1M5YQ46</accession>
<dbReference type="InterPro" id="IPR000792">
    <property type="entry name" value="Tscrpt_reg_LuxR_C"/>
</dbReference>
<evidence type="ECO:0000256" key="2">
    <source>
        <dbReference type="ARBA" id="ARBA00023125"/>
    </source>
</evidence>
<dbReference type="AlphaFoldDB" id="A0A1M5YQ46"/>
<dbReference type="Gene3D" id="3.40.50.2300">
    <property type="match status" value="1"/>
</dbReference>
<dbReference type="PROSITE" id="PS50043">
    <property type="entry name" value="HTH_LUXR_2"/>
    <property type="match status" value="1"/>
</dbReference>
<dbReference type="CDD" id="cd17535">
    <property type="entry name" value="REC_NarL-like"/>
    <property type="match status" value="1"/>
</dbReference>
<dbReference type="PANTHER" id="PTHR43214:SF43">
    <property type="entry name" value="TWO-COMPONENT RESPONSE REGULATOR"/>
    <property type="match status" value="1"/>
</dbReference>
<dbReference type="Proteomes" id="UP000290037">
    <property type="component" value="Unassembled WGS sequence"/>
</dbReference>
<evidence type="ECO:0000313" key="9">
    <source>
        <dbReference type="Proteomes" id="UP000290037"/>
    </source>
</evidence>
<dbReference type="EMBL" id="QOVN01000003">
    <property type="protein sequence ID" value="RXG29391.1"/>
    <property type="molecule type" value="Genomic_DNA"/>
</dbReference>
<dbReference type="InterPro" id="IPR058245">
    <property type="entry name" value="NreC/VraR/RcsB-like_REC"/>
</dbReference>
<dbReference type="CDD" id="cd06170">
    <property type="entry name" value="LuxR_C_like"/>
    <property type="match status" value="1"/>
</dbReference>